<name>A0A9P6XQV5_RHIOR</name>
<evidence type="ECO:0000313" key="2">
    <source>
        <dbReference type="Proteomes" id="UP000717996"/>
    </source>
</evidence>
<gene>
    <name evidence="1" type="ORF">G6F51_013755</name>
</gene>
<organism evidence="1 2">
    <name type="scientific">Rhizopus oryzae</name>
    <name type="common">Mucormycosis agent</name>
    <name type="synonym">Rhizopus arrhizus var. delemar</name>
    <dbReference type="NCBI Taxonomy" id="64495"/>
    <lineage>
        <taxon>Eukaryota</taxon>
        <taxon>Fungi</taxon>
        <taxon>Fungi incertae sedis</taxon>
        <taxon>Mucoromycota</taxon>
        <taxon>Mucoromycotina</taxon>
        <taxon>Mucoromycetes</taxon>
        <taxon>Mucorales</taxon>
        <taxon>Mucorineae</taxon>
        <taxon>Rhizopodaceae</taxon>
        <taxon>Rhizopus</taxon>
    </lineage>
</organism>
<evidence type="ECO:0000313" key="1">
    <source>
        <dbReference type="EMBL" id="KAG1530716.1"/>
    </source>
</evidence>
<accession>A0A9P6XQV5</accession>
<protein>
    <submittedName>
        <fullName evidence="1">Uncharacterized protein</fullName>
    </submittedName>
</protein>
<comment type="caution">
    <text evidence="1">The sequence shown here is derived from an EMBL/GenBank/DDBJ whole genome shotgun (WGS) entry which is preliminary data.</text>
</comment>
<sequence length="205" mass="23568">MLTKLYDQQIATSSEPPQELWDMVKTKAKHFTRKFGRQHVDWRKQQLMALQRKRQRLLKGKIPSSLLAIHLPHQSRTWREKGETDAGYLKKSVATRQIQRSIPLLVDPSTDSVCSSRTQMLEVTERFYGDLYSADDICPTSLDEMVTNIHPSCQLSEDDADMMTHPFELSEILDQVKRSPKVSSPVFSLILGLKHVSAFFPKKVI</sequence>
<dbReference type="EMBL" id="JAANIT010006320">
    <property type="protein sequence ID" value="KAG1530716.1"/>
    <property type="molecule type" value="Genomic_DNA"/>
</dbReference>
<reference evidence="1" key="1">
    <citation type="journal article" date="2020" name="Microb. Genom.">
        <title>Genetic diversity of clinical and environmental Mucorales isolates obtained from an investigation of mucormycosis cases among solid organ transplant recipients.</title>
        <authorList>
            <person name="Nguyen M.H."/>
            <person name="Kaul D."/>
            <person name="Muto C."/>
            <person name="Cheng S.J."/>
            <person name="Richter R.A."/>
            <person name="Bruno V.M."/>
            <person name="Liu G."/>
            <person name="Beyhan S."/>
            <person name="Sundermann A.J."/>
            <person name="Mounaud S."/>
            <person name="Pasculle A.W."/>
            <person name="Nierman W.C."/>
            <person name="Driscoll E."/>
            <person name="Cumbie R."/>
            <person name="Clancy C.J."/>
            <person name="Dupont C.L."/>
        </authorList>
    </citation>
    <scope>NUCLEOTIDE SEQUENCE</scope>
    <source>
        <strain evidence="1">GL16</strain>
    </source>
</reference>
<dbReference type="AlphaFoldDB" id="A0A9P6XQV5"/>
<dbReference type="Proteomes" id="UP000717996">
    <property type="component" value="Unassembled WGS sequence"/>
</dbReference>
<proteinExistence type="predicted"/>